<dbReference type="EMBL" id="AEXO01000103">
    <property type="protein sequence ID" value="EGC85221.1"/>
    <property type="molecule type" value="Genomic_DNA"/>
</dbReference>
<comment type="caution">
    <text evidence="1">The sequence shown here is derived from an EMBL/GenBank/DDBJ whole genome shotgun (WGS) entry which is preliminary data.</text>
</comment>
<keyword evidence="2" id="KW-1185">Reference proteome</keyword>
<sequence length="48" mass="5282">MRLADSKHAGSLSCLSGKSGWGNNGLEEAAFHSRQFLSLVNKQNTRYN</sequence>
<dbReference type="Proteomes" id="UP000003155">
    <property type="component" value="Unassembled WGS sequence"/>
</dbReference>
<dbReference type="AlphaFoldDB" id="F0HAJ5"/>
<proteinExistence type="predicted"/>
<evidence type="ECO:0000313" key="1">
    <source>
        <dbReference type="EMBL" id="EGC85221.1"/>
    </source>
</evidence>
<reference evidence="1 2" key="1">
    <citation type="submission" date="2011-02" db="EMBL/GenBank/DDBJ databases">
        <authorList>
            <person name="Durkin A.S."/>
            <person name="Madupu R."/>
            <person name="Torralba M."/>
            <person name="Gillis M."/>
            <person name="Methe B."/>
            <person name="Sutton G."/>
            <person name="Nelson K.E."/>
        </authorList>
    </citation>
    <scope>NUCLEOTIDE SEQUENCE [LARGE SCALE GENOMIC DNA]</scope>
    <source>
        <strain evidence="1 2">CRIS 18C-A</strain>
    </source>
</reference>
<name>F0HAJ5_9BACT</name>
<evidence type="ECO:0000313" key="2">
    <source>
        <dbReference type="Proteomes" id="UP000003155"/>
    </source>
</evidence>
<organism evidence="1 2">
    <name type="scientific">Prevotella denticola CRIS 18C-A</name>
    <dbReference type="NCBI Taxonomy" id="944557"/>
    <lineage>
        <taxon>Bacteria</taxon>
        <taxon>Pseudomonadati</taxon>
        <taxon>Bacteroidota</taxon>
        <taxon>Bacteroidia</taxon>
        <taxon>Bacteroidales</taxon>
        <taxon>Prevotellaceae</taxon>
        <taxon>Prevotella</taxon>
    </lineage>
</organism>
<gene>
    <name evidence="1" type="ORF">HMPREF9303_2132</name>
</gene>
<protein>
    <submittedName>
        <fullName evidence="1">Uncharacterized protein</fullName>
    </submittedName>
</protein>
<accession>F0HAJ5</accession>